<feature type="chain" id="PRO_5046156261" description="Lipoprotein" evidence="1">
    <location>
        <begin position="23"/>
        <end position="90"/>
    </location>
</feature>
<sequence>MSAKSYALTAASMLAAILSGCADNRDAQAKARYEHARAKVHQAMCGSKPGDKATALAALSEDPTLKDMPDDVFDIAAEIEQRGCASTKQR</sequence>
<evidence type="ECO:0008006" key="4">
    <source>
        <dbReference type="Google" id="ProtNLM"/>
    </source>
</evidence>
<dbReference type="RefSeq" id="WP_305171836.1">
    <property type="nucleotide sequence ID" value="NZ_JAUUDS010000001.1"/>
</dbReference>
<keyword evidence="1" id="KW-0732">Signal</keyword>
<reference evidence="2 3" key="1">
    <citation type="submission" date="2023-07" db="EMBL/GenBank/DDBJ databases">
        <authorList>
            <person name="Kim M.K."/>
        </authorList>
    </citation>
    <scope>NUCLEOTIDE SEQUENCE [LARGE SCALE GENOMIC DNA]</scope>
    <source>
        <strain evidence="2 3">KR1UV-12</strain>
    </source>
</reference>
<keyword evidence="3" id="KW-1185">Reference proteome</keyword>
<evidence type="ECO:0000313" key="2">
    <source>
        <dbReference type="EMBL" id="MDP1026281.1"/>
    </source>
</evidence>
<dbReference type="EMBL" id="JAUUDS010000001">
    <property type="protein sequence ID" value="MDP1026281.1"/>
    <property type="molecule type" value="Genomic_DNA"/>
</dbReference>
<dbReference type="PROSITE" id="PS51257">
    <property type="entry name" value="PROKAR_LIPOPROTEIN"/>
    <property type="match status" value="1"/>
</dbReference>
<proteinExistence type="predicted"/>
<feature type="signal peptide" evidence="1">
    <location>
        <begin position="1"/>
        <end position="22"/>
    </location>
</feature>
<dbReference type="Proteomes" id="UP001230685">
    <property type="component" value="Unassembled WGS sequence"/>
</dbReference>
<comment type="caution">
    <text evidence="2">The sequence shown here is derived from an EMBL/GenBank/DDBJ whole genome shotgun (WGS) entry which is preliminary data.</text>
</comment>
<accession>A0ABT9EHM6</accession>
<name>A0ABT9EHM6_9SPHN</name>
<gene>
    <name evidence="2" type="ORF">Q5H91_03580</name>
</gene>
<evidence type="ECO:0000313" key="3">
    <source>
        <dbReference type="Proteomes" id="UP001230685"/>
    </source>
</evidence>
<evidence type="ECO:0000256" key="1">
    <source>
        <dbReference type="SAM" id="SignalP"/>
    </source>
</evidence>
<organism evidence="2 3">
    <name type="scientific">Sphingomonas aurea</name>
    <dbReference type="NCBI Taxonomy" id="3063994"/>
    <lineage>
        <taxon>Bacteria</taxon>
        <taxon>Pseudomonadati</taxon>
        <taxon>Pseudomonadota</taxon>
        <taxon>Alphaproteobacteria</taxon>
        <taxon>Sphingomonadales</taxon>
        <taxon>Sphingomonadaceae</taxon>
        <taxon>Sphingomonas</taxon>
    </lineage>
</organism>
<protein>
    <recommendedName>
        <fullName evidence="4">Lipoprotein</fullName>
    </recommendedName>
</protein>